<dbReference type="SUPFAM" id="SSF51695">
    <property type="entry name" value="PLC-like phosphodiesterases"/>
    <property type="match status" value="1"/>
</dbReference>
<keyword evidence="3" id="KW-1185">Reference proteome</keyword>
<protein>
    <submittedName>
        <fullName evidence="2">Glycerophosphoryl diester phosphodiesterase</fullName>
    </submittedName>
</protein>
<dbReference type="STRING" id="879212.DespoDRAFT_00840"/>
<sequence length="58" mass="6265">MPGCVEIIAHRGARSLAPENTLAAARLAHKLGTHRWETDAVLTRDGHLKKQSGPDRGP</sequence>
<dbReference type="Gene3D" id="3.20.20.190">
    <property type="entry name" value="Phosphatidylinositol (PI) phosphodiesterase"/>
    <property type="match status" value="1"/>
</dbReference>
<dbReference type="OrthoDB" id="9787897at2"/>
<organism evidence="2 3">
    <name type="scientific">Desulfobacter postgatei 2ac9</name>
    <dbReference type="NCBI Taxonomy" id="879212"/>
    <lineage>
        <taxon>Bacteria</taxon>
        <taxon>Pseudomonadati</taxon>
        <taxon>Thermodesulfobacteriota</taxon>
        <taxon>Desulfobacteria</taxon>
        <taxon>Desulfobacterales</taxon>
        <taxon>Desulfobacteraceae</taxon>
        <taxon>Desulfobacter</taxon>
    </lineage>
</organism>
<dbReference type="HOGENOM" id="CLU_2972048_0_0_7"/>
<dbReference type="PANTHER" id="PTHR46211">
    <property type="entry name" value="GLYCEROPHOSPHORYL DIESTER PHOSPHODIESTERASE"/>
    <property type="match status" value="1"/>
</dbReference>
<dbReference type="PANTHER" id="PTHR46211:SF14">
    <property type="entry name" value="GLYCEROPHOSPHODIESTER PHOSPHODIESTERASE"/>
    <property type="match status" value="1"/>
</dbReference>
<dbReference type="CDD" id="cd08556">
    <property type="entry name" value="GDPD"/>
    <property type="match status" value="1"/>
</dbReference>
<accession>I5B010</accession>
<dbReference type="AlphaFoldDB" id="I5B010"/>
<evidence type="ECO:0000313" key="3">
    <source>
        <dbReference type="Proteomes" id="UP000005778"/>
    </source>
</evidence>
<proteinExistence type="predicted"/>
<dbReference type="Pfam" id="PF03009">
    <property type="entry name" value="GDPD"/>
    <property type="match status" value="1"/>
</dbReference>
<dbReference type="GO" id="GO:0006629">
    <property type="term" value="P:lipid metabolic process"/>
    <property type="evidence" value="ECO:0007669"/>
    <property type="project" value="InterPro"/>
</dbReference>
<reference evidence="2 3" key="2">
    <citation type="submission" date="2012-02" db="EMBL/GenBank/DDBJ databases">
        <title>Improved High-Quality Draft sequence of Desulfobacter postgatei 2ac9.</title>
        <authorList>
            <consortium name="US DOE Joint Genome Institute"/>
            <person name="Lucas S."/>
            <person name="Han J."/>
            <person name="Lapidus A."/>
            <person name="Cheng J.-F."/>
            <person name="Goodwin L."/>
            <person name="Pitluck S."/>
            <person name="Peters L."/>
            <person name="Ovchinnikova G."/>
            <person name="Held B."/>
            <person name="Detter J.C."/>
            <person name="Han C."/>
            <person name="Tapia R."/>
            <person name="Land M."/>
            <person name="Hauser L."/>
            <person name="Kyrpides N."/>
            <person name="Ivanova N."/>
            <person name="Pagani I."/>
            <person name="Orellana R."/>
            <person name="Lovley D."/>
            <person name="Woyke T."/>
        </authorList>
    </citation>
    <scope>NUCLEOTIDE SEQUENCE [LARGE SCALE GENOMIC DNA]</scope>
    <source>
        <strain evidence="2 3">2ac9</strain>
    </source>
</reference>
<dbReference type="RefSeq" id="WP_004071630.1">
    <property type="nucleotide sequence ID" value="NZ_CM001488.1"/>
</dbReference>
<dbReference type="GO" id="GO:0008081">
    <property type="term" value="F:phosphoric diester hydrolase activity"/>
    <property type="evidence" value="ECO:0007669"/>
    <property type="project" value="InterPro"/>
</dbReference>
<feature type="domain" description="GP-PDE" evidence="1">
    <location>
        <begin position="5"/>
        <end position="58"/>
    </location>
</feature>
<dbReference type="InterPro" id="IPR017946">
    <property type="entry name" value="PLC-like_Pdiesterase_TIM-brl"/>
</dbReference>
<dbReference type="Proteomes" id="UP000005778">
    <property type="component" value="Chromosome"/>
</dbReference>
<evidence type="ECO:0000313" key="2">
    <source>
        <dbReference type="EMBL" id="EIM62823.1"/>
    </source>
</evidence>
<dbReference type="PROSITE" id="PS51704">
    <property type="entry name" value="GP_PDE"/>
    <property type="match status" value="1"/>
</dbReference>
<dbReference type="EMBL" id="CM001488">
    <property type="protein sequence ID" value="EIM62823.1"/>
    <property type="molecule type" value="Genomic_DNA"/>
</dbReference>
<gene>
    <name evidence="2" type="ORF">DespoDRAFT_00840</name>
</gene>
<dbReference type="InterPro" id="IPR030395">
    <property type="entry name" value="GP_PDE_dom"/>
</dbReference>
<reference evidence="2 3" key="1">
    <citation type="submission" date="2011-09" db="EMBL/GenBank/DDBJ databases">
        <authorList>
            <consortium name="US DOE Joint Genome Institute (JGI-PGF)"/>
            <person name="Lucas S."/>
            <person name="Han J."/>
            <person name="Lapidus A."/>
            <person name="Cheng J.-F."/>
            <person name="Goodwin L."/>
            <person name="Pitluck S."/>
            <person name="Peters L."/>
            <person name="Land M.L."/>
            <person name="Hauser L."/>
            <person name="Orellana R."/>
            <person name="Lovley D."/>
            <person name="Woyke T.J."/>
        </authorList>
    </citation>
    <scope>NUCLEOTIDE SEQUENCE [LARGE SCALE GENOMIC DNA]</scope>
    <source>
        <strain evidence="2 3">2ac9</strain>
    </source>
</reference>
<evidence type="ECO:0000259" key="1">
    <source>
        <dbReference type="PROSITE" id="PS51704"/>
    </source>
</evidence>
<name>I5B010_9BACT</name>